<keyword evidence="2" id="KW-1185">Reference proteome</keyword>
<protein>
    <submittedName>
        <fullName evidence="1">Uncharacterized protein</fullName>
    </submittedName>
</protein>
<accession>A0A176T3V2</accession>
<sequence>MFLLTPTLTHTQIFPKESYEISNLIPNNYKLKNLQKGDLNGDTIEDLVLIIKNTKTKKKSIAIYYYDFELKKWKLKSESKNFFNYEDGDIFKTSSSRYQNSDDKNTYEEITSIEIKGQIIIIGTNDGFGNSITTNVKLNKIGKYEIIGIKINSFPRNSFYDVSINFLSSKMKIATTFFAASDNDDDIIEEEWFKILNLKRYNFDDFSIKKFYIDENKFNKKKIIKSKINNSLSENYSIPETIKYINNIANSEYILEFKNNTFITKKYDWVDHRYKKRKQWEKSSEIHLSNISRVSIGEPNMYSSKGSHSSVSIHCKYEDDCAKGYYAYPEYTTIPLFSWKVGNNNNAKKIANALRYIIEKANNSTTNKDPFSKYSKETKDYSKININDLYIGMNKKNVFNTINTKPIVELIELDYEVYKVRKGSDQYFLYFSNNKLNRVDKGESIYDAIIIID</sequence>
<evidence type="ECO:0000313" key="2">
    <source>
        <dbReference type="Proteomes" id="UP000076923"/>
    </source>
</evidence>
<dbReference type="Proteomes" id="UP000076923">
    <property type="component" value="Unassembled WGS sequence"/>
</dbReference>
<proteinExistence type="predicted"/>
<comment type="caution">
    <text evidence="1">The sequence shown here is derived from an EMBL/GenBank/DDBJ whole genome shotgun (WGS) entry which is preliminary data.</text>
</comment>
<dbReference type="EMBL" id="LVWE01000060">
    <property type="protein sequence ID" value="OAD42381.1"/>
    <property type="molecule type" value="Genomic_DNA"/>
</dbReference>
<organism evidence="1 2">
    <name type="scientific">Polaribacter atrinae</name>
    <dbReference type="NCBI Taxonomy" id="1333662"/>
    <lineage>
        <taxon>Bacteria</taxon>
        <taxon>Pseudomonadati</taxon>
        <taxon>Bacteroidota</taxon>
        <taxon>Flavobacteriia</taxon>
        <taxon>Flavobacteriales</taxon>
        <taxon>Flavobacteriaceae</taxon>
    </lineage>
</organism>
<name>A0A176T3V2_9FLAO</name>
<evidence type="ECO:0000313" key="1">
    <source>
        <dbReference type="EMBL" id="OAD42381.1"/>
    </source>
</evidence>
<reference evidence="1 2" key="1">
    <citation type="submission" date="2016-02" db="EMBL/GenBank/DDBJ databases">
        <title>Draft genome sequence of Polaribacter atrinae KACC17473.</title>
        <authorList>
            <person name="Shin S.-K."/>
            <person name="Yi H."/>
        </authorList>
    </citation>
    <scope>NUCLEOTIDE SEQUENCE [LARGE SCALE GENOMIC DNA]</scope>
    <source>
        <strain evidence="1 2">KACC 17473</strain>
    </source>
</reference>
<gene>
    <name evidence="1" type="ORF">LPB303_14885</name>
</gene>
<dbReference type="AlphaFoldDB" id="A0A176T3V2"/>